<organism evidence="2 3">
    <name type="scientific">Lysinimonas soli</name>
    <dbReference type="NCBI Taxonomy" id="1074233"/>
    <lineage>
        <taxon>Bacteria</taxon>
        <taxon>Bacillati</taxon>
        <taxon>Actinomycetota</taxon>
        <taxon>Actinomycetes</taxon>
        <taxon>Micrococcales</taxon>
        <taxon>Microbacteriaceae</taxon>
        <taxon>Lysinimonas</taxon>
    </lineage>
</organism>
<dbReference type="Pfam" id="PF02720">
    <property type="entry name" value="DUF222"/>
    <property type="match status" value="1"/>
</dbReference>
<sequence length="436" mass="47137">MSAPAFHEFSVSTARALSDSDLMQAQRAVAEVRRRVDASAAVLAAELAYRSRRDLGYEGLAQKLGARTPEKLVQRLTGSTAREAHVMVRVGALMSEESPLGAVGVAVTEGALSVDAAGAIQAGLGALDGVPVEKVADAARELLVQTEVLTVEQLAARARELAAELDEHRVADREERLREQRYLRLSRQSDGMTRLTGLLDPESAATVAAAFDAATSPRRGGPRFVDPTAAAHAEELLRDPRTTEQIGLDAIVELLRIGVAADPATVVGARQPAVQVLIAERDLRRRSGVGAIEGQAALIGIDTVERHVCEGGVVPVLFDSDGQVVNVGREQRRFTRRQRIGLAARDGGCRFPECDRPPAWCEAHHIEEWHRDHGRTDIADGVLLCRFHHLLVHNNGWKVNRSRGDYSIVPPRSADPSQRPIPAPPNSVVARRLLTG</sequence>
<accession>A0ABW0NMY8</accession>
<dbReference type="EMBL" id="JBHSMG010000001">
    <property type="protein sequence ID" value="MFC5501109.1"/>
    <property type="molecule type" value="Genomic_DNA"/>
</dbReference>
<dbReference type="CDD" id="cd00085">
    <property type="entry name" value="HNHc"/>
    <property type="match status" value="1"/>
</dbReference>
<proteinExistence type="predicted"/>
<dbReference type="Proteomes" id="UP001596039">
    <property type="component" value="Unassembled WGS sequence"/>
</dbReference>
<feature type="domain" description="HNH nuclease" evidence="1">
    <location>
        <begin position="337"/>
        <end position="390"/>
    </location>
</feature>
<dbReference type="InterPro" id="IPR003870">
    <property type="entry name" value="DUF222"/>
</dbReference>
<keyword evidence="3" id="KW-1185">Reference proteome</keyword>
<evidence type="ECO:0000313" key="2">
    <source>
        <dbReference type="EMBL" id="MFC5501109.1"/>
    </source>
</evidence>
<protein>
    <submittedName>
        <fullName evidence="2">DUF222 domain-containing protein</fullName>
    </submittedName>
</protein>
<name>A0ABW0NMY8_9MICO</name>
<gene>
    <name evidence="2" type="ORF">ACFPJ4_02520</name>
</gene>
<dbReference type="InterPro" id="IPR003615">
    <property type="entry name" value="HNH_nuc"/>
</dbReference>
<reference evidence="3" key="1">
    <citation type="journal article" date="2019" name="Int. J. Syst. Evol. Microbiol.">
        <title>The Global Catalogue of Microorganisms (GCM) 10K type strain sequencing project: providing services to taxonomists for standard genome sequencing and annotation.</title>
        <authorList>
            <consortium name="The Broad Institute Genomics Platform"/>
            <consortium name="The Broad Institute Genome Sequencing Center for Infectious Disease"/>
            <person name="Wu L."/>
            <person name="Ma J."/>
        </authorList>
    </citation>
    <scope>NUCLEOTIDE SEQUENCE [LARGE SCALE GENOMIC DNA]</scope>
    <source>
        <strain evidence="3">CGMCC 4.6997</strain>
    </source>
</reference>
<dbReference type="SMART" id="SM00507">
    <property type="entry name" value="HNHc"/>
    <property type="match status" value="1"/>
</dbReference>
<evidence type="ECO:0000259" key="1">
    <source>
        <dbReference type="SMART" id="SM00507"/>
    </source>
</evidence>
<evidence type="ECO:0000313" key="3">
    <source>
        <dbReference type="Proteomes" id="UP001596039"/>
    </source>
</evidence>
<dbReference type="RefSeq" id="WP_386738711.1">
    <property type="nucleotide sequence ID" value="NZ_JBHSMG010000001.1"/>
</dbReference>
<comment type="caution">
    <text evidence="2">The sequence shown here is derived from an EMBL/GenBank/DDBJ whole genome shotgun (WGS) entry which is preliminary data.</text>
</comment>